<keyword evidence="3" id="KW-1185">Reference proteome</keyword>
<dbReference type="InterPro" id="IPR029447">
    <property type="entry name" value="DUF4439"/>
</dbReference>
<dbReference type="SUPFAM" id="SSF47240">
    <property type="entry name" value="Ferritin-like"/>
    <property type="match status" value="1"/>
</dbReference>
<sequence length="144" mass="15373">MSAVEAMQTSLAAEHAAVYVHGVLGGQVSRSSDPALADAVEAAYRVHRGRRDQLIRLLRDAGAEPVASEVAYVLPSRVDTAARISAAAREVERRCATTYADQVGRTAAGQRRWAVTALGDAAARQLRFRGSPETFPGAEELADR</sequence>
<gene>
    <name evidence="2" type="ORF">IE331_05530</name>
</gene>
<dbReference type="InterPro" id="IPR009078">
    <property type="entry name" value="Ferritin-like_SF"/>
</dbReference>
<evidence type="ECO:0000313" key="3">
    <source>
        <dbReference type="Proteomes" id="UP000616839"/>
    </source>
</evidence>
<organism evidence="2 3">
    <name type="scientific">Nocardioides donggukensis</name>
    <dbReference type="NCBI Taxonomy" id="2774019"/>
    <lineage>
        <taxon>Bacteria</taxon>
        <taxon>Bacillati</taxon>
        <taxon>Actinomycetota</taxon>
        <taxon>Actinomycetes</taxon>
        <taxon>Propionibacteriales</taxon>
        <taxon>Nocardioidaceae</taxon>
        <taxon>Nocardioides</taxon>
    </lineage>
</organism>
<comment type="caution">
    <text evidence="2">The sequence shown here is derived from an EMBL/GenBank/DDBJ whole genome shotgun (WGS) entry which is preliminary data.</text>
</comment>
<dbReference type="Pfam" id="PF14530">
    <property type="entry name" value="DUF4439"/>
    <property type="match status" value="1"/>
</dbReference>
<evidence type="ECO:0000259" key="1">
    <source>
        <dbReference type="Pfam" id="PF14530"/>
    </source>
</evidence>
<dbReference type="CDD" id="cd00657">
    <property type="entry name" value="Ferritin_like"/>
    <property type="match status" value="1"/>
</dbReference>
<name>A0A927K4Z9_9ACTN</name>
<dbReference type="RefSeq" id="WP_192141225.1">
    <property type="nucleotide sequence ID" value="NZ_JACYXZ010000001.1"/>
</dbReference>
<dbReference type="Gene3D" id="1.20.1260.10">
    <property type="match status" value="1"/>
</dbReference>
<dbReference type="InterPro" id="IPR012347">
    <property type="entry name" value="Ferritin-like"/>
</dbReference>
<protein>
    <submittedName>
        <fullName evidence="2">Ferritin-like domain-containing protein</fullName>
    </submittedName>
</protein>
<dbReference type="AlphaFoldDB" id="A0A927K4Z9"/>
<evidence type="ECO:0000313" key="2">
    <source>
        <dbReference type="EMBL" id="MBD8869078.1"/>
    </source>
</evidence>
<dbReference type="EMBL" id="JACYXZ010000001">
    <property type="protein sequence ID" value="MBD8869078.1"/>
    <property type="molecule type" value="Genomic_DNA"/>
</dbReference>
<reference evidence="2" key="1">
    <citation type="submission" date="2020-09" db="EMBL/GenBank/DDBJ databases">
        <title>Nocardioides sp. strain MJB4 16S ribosomal RNA gene Genome sequencing and assembly.</title>
        <authorList>
            <person name="Kim I."/>
        </authorList>
    </citation>
    <scope>NUCLEOTIDE SEQUENCE</scope>
    <source>
        <strain evidence="2">MJB4</strain>
    </source>
</reference>
<feature type="domain" description="DUF4439" evidence="1">
    <location>
        <begin position="6"/>
        <end position="140"/>
    </location>
</feature>
<dbReference type="Proteomes" id="UP000616839">
    <property type="component" value="Unassembled WGS sequence"/>
</dbReference>
<proteinExistence type="predicted"/>
<accession>A0A927K4Z9</accession>